<feature type="compositionally biased region" description="Basic and acidic residues" evidence="1">
    <location>
        <begin position="114"/>
        <end position="150"/>
    </location>
</feature>
<reference evidence="3" key="1">
    <citation type="submission" date="2025-08" db="UniProtKB">
        <authorList>
            <consortium name="RefSeq"/>
        </authorList>
    </citation>
    <scope>IDENTIFICATION</scope>
    <source>
        <tissue evidence="3">Testes</tissue>
    </source>
</reference>
<keyword evidence="2" id="KW-1185">Reference proteome</keyword>
<evidence type="ECO:0000313" key="2">
    <source>
        <dbReference type="Proteomes" id="UP000694865"/>
    </source>
</evidence>
<feature type="region of interest" description="Disordered" evidence="1">
    <location>
        <begin position="179"/>
        <end position="203"/>
    </location>
</feature>
<feature type="region of interest" description="Disordered" evidence="1">
    <location>
        <begin position="1"/>
        <end position="21"/>
    </location>
</feature>
<feature type="region of interest" description="Disordered" evidence="1">
    <location>
        <begin position="53"/>
        <end position="160"/>
    </location>
</feature>
<name>A0ABM0MB45_SACKO</name>
<protein>
    <submittedName>
        <fullName evidence="3">Stress response protein nst-1-like</fullName>
    </submittedName>
</protein>
<feature type="compositionally biased region" description="Basic and acidic residues" evidence="1">
    <location>
        <begin position="193"/>
        <end position="203"/>
    </location>
</feature>
<feature type="compositionally biased region" description="Basic and acidic residues" evidence="1">
    <location>
        <begin position="53"/>
        <end position="96"/>
    </location>
</feature>
<dbReference type="GeneID" id="102805276"/>
<dbReference type="RefSeq" id="XP_006817236.1">
    <property type="nucleotide sequence ID" value="XM_006817173.1"/>
</dbReference>
<dbReference type="Proteomes" id="UP000694865">
    <property type="component" value="Unplaced"/>
</dbReference>
<dbReference type="PANTHER" id="PTHR14388">
    <property type="entry name" value="T CELL-SPECIFIC ADAPTER PROTEIN TSAD"/>
    <property type="match status" value="1"/>
</dbReference>
<sequence>MGPGAKEEAIRLEKQKAEDDRIAREKARLEAERKKKQEEAAIYATLKQAKLEAQMEKERKEKERQMAELLEQEKKRKIQMEKEEKESKSREEDLRKKWQLRAQEIYQRGKQKRERNNKDAETESKQTDEFWKEQQEKSKIADRHRSERAKQARRSLRMSVDYSTLGMPGVVEQAMQQNLHKPKPALPPRPQKTRPDRPRNRRDITEWFLEVEKPKMTGIDPKTNRPAKWFHVASGSLGRGQDQVVDHPLSRAVVPPPSGHKDASLMLLSATREQASVWQGAESEHLNRFWAWS</sequence>
<dbReference type="PANTHER" id="PTHR14388:SF17">
    <property type="entry name" value="SH2 DOMAIN-CONTAINING PROTEIN"/>
    <property type="match status" value="1"/>
</dbReference>
<evidence type="ECO:0000313" key="3">
    <source>
        <dbReference type="RefSeq" id="XP_006817236.1"/>
    </source>
</evidence>
<proteinExistence type="predicted"/>
<accession>A0ABM0MB45</accession>
<gene>
    <name evidence="3" type="primary">LOC102805276</name>
</gene>
<organism evidence="2 3">
    <name type="scientific">Saccoglossus kowalevskii</name>
    <name type="common">Acorn worm</name>
    <dbReference type="NCBI Taxonomy" id="10224"/>
    <lineage>
        <taxon>Eukaryota</taxon>
        <taxon>Metazoa</taxon>
        <taxon>Hemichordata</taxon>
        <taxon>Enteropneusta</taxon>
        <taxon>Harrimaniidae</taxon>
        <taxon>Saccoglossus</taxon>
    </lineage>
</organism>
<evidence type="ECO:0000256" key="1">
    <source>
        <dbReference type="SAM" id="MobiDB-lite"/>
    </source>
</evidence>